<evidence type="ECO:0000259" key="3">
    <source>
        <dbReference type="Pfam" id="PF15295"/>
    </source>
</evidence>
<dbReference type="OMA" id="TWNWEKQ"/>
<feature type="compositionally biased region" description="Basic and acidic residues" evidence="2">
    <location>
        <begin position="159"/>
        <end position="184"/>
    </location>
</feature>
<organism evidence="4 5">
    <name type="scientific">Xenopus laevis</name>
    <name type="common">African clawed frog</name>
    <dbReference type="NCBI Taxonomy" id="8355"/>
    <lineage>
        <taxon>Eukaryota</taxon>
        <taxon>Metazoa</taxon>
        <taxon>Chordata</taxon>
        <taxon>Craniata</taxon>
        <taxon>Vertebrata</taxon>
        <taxon>Euteleostomi</taxon>
        <taxon>Amphibia</taxon>
        <taxon>Batrachia</taxon>
        <taxon>Anura</taxon>
        <taxon>Pipoidea</taxon>
        <taxon>Pipidae</taxon>
        <taxon>Xenopodinae</taxon>
        <taxon>Xenopus</taxon>
        <taxon>Xenopus</taxon>
    </lineage>
</organism>
<sequence>MSGREHIPNMTEINIDQSKLPGVKEVCRDFAVLEDHTLAHNLQEQEIEHHLATNIQRNRLVKNDLQVAKQLQEEEELRAQARKKNHHNELEVLDSEIAQEIQDRLVIEAKLRRQQEEKDEDIARLLQEKEERRRKKHYPPTQEEPYYKDREGHRKGRHKEYLSEYDRPHRHERHEQNRFERNDPEFETPSSKCVRQRGRSVESRSSNKEEDNYIMHKHEDHYDRPVSRKEKPQRPPPPRTSRHEDDFNIEGTNGEHHNEHLRRKGRSHSQDLLSTKNSDFDRRQRDSSDAKSHRSCKESDFDIERRTRKTPSPCQERHPRDSGFRPKGVQDAPISKHTTGLRNQEEHDAHLARRLQEKEFRANVMDKRAAQMAQDEEIARYLMDKEEKAYKKSKGREKMTDAKRLEELEAPDHVRQRTREGQDHHHRSRSDKPYRPLPPPPDTADDDDYDDDYTNINQHNSPKSSSKSQSSLKGSYYRP</sequence>
<feature type="compositionally biased region" description="Basic and acidic residues" evidence="2">
    <location>
        <begin position="278"/>
        <end position="305"/>
    </location>
</feature>
<gene>
    <name evidence="4" type="ORF">XELAEV_18027492mg</name>
</gene>
<proteinExistence type="predicted"/>
<evidence type="ECO:0000256" key="2">
    <source>
        <dbReference type="SAM" id="MobiDB-lite"/>
    </source>
</evidence>
<feature type="region of interest" description="Disordered" evidence="2">
    <location>
        <begin position="386"/>
        <end position="479"/>
    </location>
</feature>
<dbReference type="AlphaFoldDB" id="A0A974CVL1"/>
<feature type="region of interest" description="Disordered" evidence="2">
    <location>
        <begin position="128"/>
        <end position="350"/>
    </location>
</feature>
<feature type="compositionally biased region" description="Low complexity" evidence="2">
    <location>
        <begin position="461"/>
        <end position="479"/>
    </location>
</feature>
<dbReference type="InterPro" id="IPR029311">
    <property type="entry name" value="CCDC50_N"/>
</dbReference>
<evidence type="ECO:0000313" key="5">
    <source>
        <dbReference type="Proteomes" id="UP000694892"/>
    </source>
</evidence>
<name>A0A974CVL1_XENLA</name>
<dbReference type="GO" id="GO:0005737">
    <property type="term" value="C:cytoplasm"/>
    <property type="evidence" value="ECO:0007669"/>
    <property type="project" value="TreeGrafter"/>
</dbReference>
<dbReference type="PANTHER" id="PTHR22115:SF1">
    <property type="entry name" value="COILED-COIL DOMAIN-CONTAINING PROTEIN 50"/>
    <property type="match status" value="1"/>
</dbReference>
<evidence type="ECO:0000313" key="4">
    <source>
        <dbReference type="EMBL" id="OCT80678.1"/>
    </source>
</evidence>
<feature type="domain" description="Coiled-coil" evidence="3">
    <location>
        <begin position="14"/>
        <end position="137"/>
    </location>
</feature>
<dbReference type="Proteomes" id="UP000694892">
    <property type="component" value="Chromosome 5L"/>
</dbReference>
<dbReference type="EMBL" id="CM004474">
    <property type="protein sequence ID" value="OCT80678.1"/>
    <property type="molecule type" value="Genomic_DNA"/>
</dbReference>
<evidence type="ECO:0000256" key="1">
    <source>
        <dbReference type="ARBA" id="ARBA00023054"/>
    </source>
</evidence>
<feature type="compositionally biased region" description="Basic and acidic residues" evidence="2">
    <location>
        <begin position="199"/>
        <end position="233"/>
    </location>
</feature>
<dbReference type="GO" id="GO:0031625">
    <property type="term" value="F:ubiquitin protein ligase binding"/>
    <property type="evidence" value="ECO:0007669"/>
    <property type="project" value="TreeGrafter"/>
</dbReference>
<feature type="compositionally biased region" description="Acidic residues" evidence="2">
    <location>
        <begin position="443"/>
        <end position="453"/>
    </location>
</feature>
<feature type="compositionally biased region" description="Basic and acidic residues" evidence="2">
    <location>
        <begin position="315"/>
        <end position="324"/>
    </location>
</feature>
<protein>
    <recommendedName>
        <fullName evidence="3">Coiled-coil domain-containing protein</fullName>
    </recommendedName>
</protein>
<dbReference type="Pfam" id="PF15295">
    <property type="entry name" value="CCDC50_N"/>
    <property type="match status" value="1"/>
</dbReference>
<keyword evidence="1" id="KW-0175">Coiled coil</keyword>
<dbReference type="PANTHER" id="PTHR22115">
    <property type="entry name" value="C3ORF6 PROTEIN-RELATED"/>
    <property type="match status" value="1"/>
</dbReference>
<reference evidence="5" key="1">
    <citation type="journal article" date="2016" name="Nature">
        <title>Genome evolution in the allotetraploid frog Xenopus laevis.</title>
        <authorList>
            <person name="Session A.M."/>
            <person name="Uno Y."/>
            <person name="Kwon T."/>
            <person name="Chapman J.A."/>
            <person name="Toyoda A."/>
            <person name="Takahashi S."/>
            <person name="Fukui A."/>
            <person name="Hikosaka A."/>
            <person name="Suzuki A."/>
            <person name="Kondo M."/>
            <person name="van Heeringen S.J."/>
            <person name="Quigley I."/>
            <person name="Heinz S."/>
            <person name="Ogino H."/>
            <person name="Ochi H."/>
            <person name="Hellsten U."/>
            <person name="Lyons J.B."/>
            <person name="Simakov O."/>
            <person name="Putnam N."/>
            <person name="Stites J."/>
            <person name="Kuroki Y."/>
            <person name="Tanaka T."/>
            <person name="Michiue T."/>
            <person name="Watanabe M."/>
            <person name="Bogdanovic O."/>
            <person name="Lister R."/>
            <person name="Georgiou G."/>
            <person name="Paranjpe S.S."/>
            <person name="van Kruijsbergen I."/>
            <person name="Shu S."/>
            <person name="Carlson J."/>
            <person name="Kinoshita T."/>
            <person name="Ohta Y."/>
            <person name="Mawaribuchi S."/>
            <person name="Jenkins J."/>
            <person name="Grimwood J."/>
            <person name="Schmutz J."/>
            <person name="Mitros T."/>
            <person name="Mozaffari S.V."/>
            <person name="Suzuki Y."/>
            <person name="Haramoto Y."/>
            <person name="Yamamoto T.S."/>
            <person name="Takagi C."/>
            <person name="Heald R."/>
            <person name="Miller K."/>
            <person name="Haudenschild C."/>
            <person name="Kitzman J."/>
            <person name="Nakayama T."/>
            <person name="Izutsu Y."/>
            <person name="Robert J."/>
            <person name="Fortriede J."/>
            <person name="Burns K."/>
            <person name="Lotay V."/>
            <person name="Karimi K."/>
            <person name="Yasuoka Y."/>
            <person name="Dichmann D.S."/>
            <person name="Flajnik M.F."/>
            <person name="Houston D.W."/>
            <person name="Shendure J."/>
            <person name="DuPasquier L."/>
            <person name="Vize P.D."/>
            <person name="Zorn A.M."/>
            <person name="Ito M."/>
            <person name="Marcotte E.M."/>
            <person name="Wallingford J.B."/>
            <person name="Ito Y."/>
            <person name="Asashima M."/>
            <person name="Ueno N."/>
            <person name="Matsuda Y."/>
            <person name="Veenstra G.J."/>
            <person name="Fujiyama A."/>
            <person name="Harland R.M."/>
            <person name="Taira M."/>
            <person name="Rokhsar D.S."/>
        </authorList>
    </citation>
    <scope>NUCLEOTIDE SEQUENCE [LARGE SCALE GENOMIC DNA]</scope>
    <source>
        <strain evidence="5">J</strain>
    </source>
</reference>
<accession>A0A974CVL1</accession>
<dbReference type="InterPro" id="IPR039303">
    <property type="entry name" value="CCDC50"/>
</dbReference>
<feature type="compositionally biased region" description="Basic and acidic residues" evidence="2">
    <location>
        <begin position="386"/>
        <end position="423"/>
    </location>
</feature>